<evidence type="ECO:0000259" key="4">
    <source>
        <dbReference type="PROSITE" id="PS50887"/>
    </source>
</evidence>
<dbReference type="GO" id="GO:0071111">
    <property type="term" value="F:cyclic-guanylate-specific phosphodiesterase activity"/>
    <property type="evidence" value="ECO:0007669"/>
    <property type="project" value="InterPro"/>
</dbReference>
<evidence type="ECO:0000256" key="2">
    <source>
        <dbReference type="SAM" id="MobiDB-lite"/>
    </source>
</evidence>
<dbReference type="SUPFAM" id="SSF55073">
    <property type="entry name" value="Nucleotide cyclase"/>
    <property type="match status" value="1"/>
</dbReference>
<evidence type="ECO:0000259" key="3">
    <source>
        <dbReference type="PROSITE" id="PS50883"/>
    </source>
</evidence>
<keyword evidence="1" id="KW-0175">Coiled coil</keyword>
<dbReference type="InterPro" id="IPR012434">
    <property type="entry name" value="DUF1631"/>
</dbReference>
<gene>
    <name evidence="5" type="ORF">CLH62_16170</name>
</gene>
<evidence type="ECO:0000313" key="5">
    <source>
        <dbReference type="EMBL" id="PHQ24438.1"/>
    </source>
</evidence>
<dbReference type="SMART" id="SM00052">
    <property type="entry name" value="EAL"/>
    <property type="match status" value="1"/>
</dbReference>
<dbReference type="NCBIfam" id="TIGR00254">
    <property type="entry name" value="GGDEF"/>
    <property type="match status" value="1"/>
</dbReference>
<keyword evidence="5" id="KW-0808">Transferase</keyword>
<dbReference type="CDD" id="cd01949">
    <property type="entry name" value="GGDEF"/>
    <property type="match status" value="1"/>
</dbReference>
<dbReference type="InterPro" id="IPR050706">
    <property type="entry name" value="Cyclic-di-GMP_PDE-like"/>
</dbReference>
<dbReference type="Pfam" id="PF00990">
    <property type="entry name" value="GGDEF"/>
    <property type="match status" value="1"/>
</dbReference>
<dbReference type="InterPro" id="IPR043128">
    <property type="entry name" value="Rev_trsase/Diguanyl_cyclase"/>
</dbReference>
<dbReference type="InterPro" id="IPR000160">
    <property type="entry name" value="GGDEF_dom"/>
</dbReference>
<protein>
    <submittedName>
        <fullName evidence="5">Histidine kinase</fullName>
    </submittedName>
</protein>
<feature type="domain" description="EAL" evidence="3">
    <location>
        <begin position="991"/>
        <end position="1247"/>
    </location>
</feature>
<dbReference type="PROSITE" id="PS50883">
    <property type="entry name" value="EAL"/>
    <property type="match status" value="1"/>
</dbReference>
<accession>A0A2G1VCE8</accession>
<dbReference type="GO" id="GO:0016301">
    <property type="term" value="F:kinase activity"/>
    <property type="evidence" value="ECO:0007669"/>
    <property type="project" value="UniProtKB-KW"/>
</dbReference>
<dbReference type="Gene3D" id="3.20.20.450">
    <property type="entry name" value="EAL domain"/>
    <property type="match status" value="1"/>
</dbReference>
<dbReference type="Pfam" id="PF00563">
    <property type="entry name" value="EAL"/>
    <property type="match status" value="1"/>
</dbReference>
<organism evidence="5 6">
    <name type="scientific">Marinobacter guineae</name>
    <dbReference type="NCBI Taxonomy" id="432303"/>
    <lineage>
        <taxon>Bacteria</taxon>
        <taxon>Pseudomonadati</taxon>
        <taxon>Pseudomonadota</taxon>
        <taxon>Gammaproteobacteria</taxon>
        <taxon>Pseudomonadales</taxon>
        <taxon>Marinobacteraceae</taxon>
        <taxon>Marinobacter</taxon>
    </lineage>
</organism>
<proteinExistence type="predicted"/>
<reference evidence="5 6" key="1">
    <citation type="submission" date="2017-09" db="EMBL/GenBank/DDBJ databases">
        <title>The draft genome sequences of Marinobacter guineae M3B.</title>
        <authorList>
            <person name="Cao J."/>
        </authorList>
    </citation>
    <scope>NUCLEOTIDE SEQUENCE [LARGE SCALE GENOMIC DNA]</scope>
    <source>
        <strain evidence="5 6">M3B</strain>
    </source>
</reference>
<dbReference type="CDD" id="cd01948">
    <property type="entry name" value="EAL"/>
    <property type="match status" value="1"/>
</dbReference>
<sequence>MTRASVTSSRLNTDAIVVTQGFIPCGCAIDSVTRNNNELRLGLKHFSSPGVFTQLSSQAAAQADLHVFLDNNQEKPHIHLKGFARPGPGDSVSFEIANLTAATTNDIEQVFKGNGRSRLAESESDPSLKRLYHQHCRRLLEQLLPEFMDGTFEGIEADLAQAAELREITRLKDMRFIFQSRQQRMLQDFQARFQANQAILEPTSDSKPRTTELHLLQQHEFEDWLDLQAIAARTSKANTGTTFVLNQLLNQMFRQDINDDNNPLTPRALCVCLQHMVDHLGIAREHRLTIYKAWENALGRIWPVAVQSLINDCRRAGLEALDISELPANWSRRESAPESSSSSGENDEKTPGSGDNPAAETLGDAPTDTASAGRALFQLMALEGNPTSEAGDWEEPNPQLSENIRSRRSELLDRLRDDEPEMAGLLRELADSDSDLAKVLDRTAVEKAGLVDRLFAPLQAHDELSGSLRHQLQQLRLPVFEALIETPDFLNAENHPAREIINNLMRLCLAERASSKKLEATVADIVDELTGIESSQPDMLESLSQKLRQLVERQDQSFIRNSERLAKTLEGKERLRKTRKDAQNRLDALLRQREVPKILIRLLQAGWEQIIILTMLREGADSQHCEELFDVVAQLQAWLSPAGTTGELAFERELESSVMLQFVERELKTAGEISRIIPVMEELARQLQGQTAADTLWVEKYGEADEPAPAVPLELEQSRWVSRAKEISVGDWVEVRLDEGEPRRMRLVWGGEDSLRFVFLSPKGMSEVSYGFPEFVEKLANGSAWRVEDGEIPFLDQSLFTIVEDVYRKLNFQATHDALTGCMHRHDFEKQISRLISASPSSSEPGNGALIVLDIDEFSVINASYGAEAGDALLKQVAETIRTDGHARFPAAHVGRISGNEFAILIDDITVEDSLDLAESIRRNFEQQVVQHGQAEYRATVSISIRPVTSAAHSAGDLLNQASLSLKAAKKQGGNRIELARESRDSSQIGTPQWVTEIDRTIRDGSLYLRAQPIVTLGPETGEGKMYELLLGLRDSSGKEISPQGYIEAAEQFHRSTRVDLWVISEAMAWMRSNPETLANIATLNVNLSGSSLSDDGFMLGLESNLRASPELAHKLCFEVTETSAVANLHFASDFMREMKRLNCRFALDDFGTGLSSYAYLQKLPVDFVKIDGIFVRDMATNLTNYAMVRSINELCHFLDLQTIAEYVEDMEIMDTLKEIQVDYAQGFAIAKPRKLDSLGTGKADTPVYAYKK</sequence>
<dbReference type="InterPro" id="IPR029787">
    <property type="entry name" value="Nucleotide_cyclase"/>
</dbReference>
<dbReference type="EMBL" id="NTFI01000005">
    <property type="protein sequence ID" value="PHQ24438.1"/>
    <property type="molecule type" value="Genomic_DNA"/>
</dbReference>
<dbReference type="InterPro" id="IPR001633">
    <property type="entry name" value="EAL_dom"/>
</dbReference>
<evidence type="ECO:0000256" key="1">
    <source>
        <dbReference type="SAM" id="Coils"/>
    </source>
</evidence>
<dbReference type="OrthoDB" id="9787514at2"/>
<dbReference type="InterPro" id="IPR035919">
    <property type="entry name" value="EAL_sf"/>
</dbReference>
<dbReference type="SUPFAM" id="SSF141868">
    <property type="entry name" value="EAL domain-like"/>
    <property type="match status" value="1"/>
</dbReference>
<keyword evidence="5" id="KW-0418">Kinase</keyword>
<feature type="coiled-coil region" evidence="1">
    <location>
        <begin position="565"/>
        <end position="592"/>
    </location>
</feature>
<comment type="caution">
    <text evidence="5">The sequence shown here is derived from an EMBL/GenBank/DDBJ whole genome shotgun (WGS) entry which is preliminary data.</text>
</comment>
<dbReference type="RefSeq" id="WP_099619214.1">
    <property type="nucleotide sequence ID" value="NZ_KZ319341.1"/>
</dbReference>
<feature type="region of interest" description="Disordered" evidence="2">
    <location>
        <begin position="331"/>
        <end position="368"/>
    </location>
</feature>
<feature type="domain" description="GGDEF" evidence="4">
    <location>
        <begin position="846"/>
        <end position="982"/>
    </location>
</feature>
<dbReference type="Proteomes" id="UP000229044">
    <property type="component" value="Unassembled WGS sequence"/>
</dbReference>
<dbReference type="PANTHER" id="PTHR33121">
    <property type="entry name" value="CYCLIC DI-GMP PHOSPHODIESTERASE PDEF"/>
    <property type="match status" value="1"/>
</dbReference>
<name>A0A2G1VCE8_9GAMM</name>
<dbReference type="Gene3D" id="3.30.70.270">
    <property type="match status" value="1"/>
</dbReference>
<keyword evidence="6" id="KW-1185">Reference proteome</keyword>
<dbReference type="PANTHER" id="PTHR33121:SF23">
    <property type="entry name" value="CYCLIC DI-GMP PHOSPHODIESTERASE PDEB"/>
    <property type="match status" value="1"/>
</dbReference>
<evidence type="ECO:0000313" key="6">
    <source>
        <dbReference type="Proteomes" id="UP000229044"/>
    </source>
</evidence>
<dbReference type="PROSITE" id="PS50887">
    <property type="entry name" value="GGDEF"/>
    <property type="match status" value="1"/>
</dbReference>
<dbReference type="SMART" id="SM00267">
    <property type="entry name" value="GGDEF"/>
    <property type="match status" value="1"/>
</dbReference>
<dbReference type="AlphaFoldDB" id="A0A2G1VCE8"/>
<dbReference type="Pfam" id="PF07793">
    <property type="entry name" value="DUF1631"/>
    <property type="match status" value="1"/>
</dbReference>